<sequence length="66" mass="7565">MNNYIMENTMRTETVEEYLKRGGKVIRLEKELNTINGAYKTYSATSKATKEGRWGIYANNSGIKIN</sequence>
<protein>
    <submittedName>
        <fullName evidence="1">Uncharacterized protein</fullName>
    </submittedName>
</protein>
<name>A0A383B8W2_9ZZZZ</name>
<accession>A0A383B8W2</accession>
<evidence type="ECO:0000313" key="1">
    <source>
        <dbReference type="EMBL" id="SVE16314.1"/>
    </source>
</evidence>
<dbReference type="AlphaFoldDB" id="A0A383B8W2"/>
<organism evidence="1">
    <name type="scientific">marine metagenome</name>
    <dbReference type="NCBI Taxonomy" id="408172"/>
    <lineage>
        <taxon>unclassified sequences</taxon>
        <taxon>metagenomes</taxon>
        <taxon>ecological metagenomes</taxon>
    </lineage>
</organism>
<reference evidence="1" key="1">
    <citation type="submission" date="2018-05" db="EMBL/GenBank/DDBJ databases">
        <authorList>
            <person name="Lanie J.A."/>
            <person name="Ng W.-L."/>
            <person name="Kazmierczak K.M."/>
            <person name="Andrzejewski T.M."/>
            <person name="Davidsen T.M."/>
            <person name="Wayne K.J."/>
            <person name="Tettelin H."/>
            <person name="Glass J.I."/>
            <person name="Rusch D."/>
            <person name="Podicherti R."/>
            <person name="Tsui H.-C.T."/>
            <person name="Winkler M.E."/>
        </authorList>
    </citation>
    <scope>NUCLEOTIDE SEQUENCE</scope>
</reference>
<gene>
    <name evidence="1" type="ORF">METZ01_LOCUS469168</name>
</gene>
<proteinExistence type="predicted"/>
<dbReference type="EMBL" id="UINC01198381">
    <property type="protein sequence ID" value="SVE16314.1"/>
    <property type="molecule type" value="Genomic_DNA"/>
</dbReference>